<dbReference type="InterPro" id="IPR032466">
    <property type="entry name" value="Metal_Hydrolase"/>
</dbReference>
<dbReference type="GO" id="GO:0016810">
    <property type="term" value="F:hydrolase activity, acting on carbon-nitrogen (but not peptide) bonds"/>
    <property type="evidence" value="ECO:0007669"/>
    <property type="project" value="InterPro"/>
</dbReference>
<name>A0A840PHM9_9ACTN</name>
<reference evidence="3 4" key="1">
    <citation type="submission" date="2020-08" db="EMBL/GenBank/DDBJ databases">
        <title>Genomic Encyclopedia of Type Strains, Phase IV (KMG-IV): sequencing the most valuable type-strain genomes for metagenomic binning, comparative biology and taxonomic classification.</title>
        <authorList>
            <person name="Goeker M."/>
        </authorList>
    </citation>
    <scope>NUCLEOTIDE SEQUENCE [LARGE SCALE GENOMIC DNA]</scope>
    <source>
        <strain evidence="3 4">DSM 45615</strain>
    </source>
</reference>
<dbReference type="Pfam" id="PF01979">
    <property type="entry name" value="Amidohydro_1"/>
    <property type="match status" value="1"/>
</dbReference>
<feature type="domain" description="Amidohydrolase-related" evidence="2">
    <location>
        <begin position="30"/>
        <end position="78"/>
    </location>
</feature>
<evidence type="ECO:0000256" key="1">
    <source>
        <dbReference type="SAM" id="MobiDB-lite"/>
    </source>
</evidence>
<gene>
    <name evidence="3" type="ORF">HNP84_007165</name>
</gene>
<evidence type="ECO:0000313" key="4">
    <source>
        <dbReference type="Proteomes" id="UP000578449"/>
    </source>
</evidence>
<dbReference type="InterPro" id="IPR011059">
    <property type="entry name" value="Metal-dep_hydrolase_composite"/>
</dbReference>
<comment type="caution">
    <text evidence="3">The sequence shown here is derived from an EMBL/GenBank/DDBJ whole genome shotgun (WGS) entry which is preliminary data.</text>
</comment>
<feature type="region of interest" description="Disordered" evidence="1">
    <location>
        <begin position="48"/>
        <end position="84"/>
    </location>
</feature>
<proteinExistence type="predicted"/>
<dbReference type="SUPFAM" id="SSF51556">
    <property type="entry name" value="Metallo-dependent hydrolases"/>
    <property type="match status" value="1"/>
</dbReference>
<dbReference type="EMBL" id="JACHGN010000017">
    <property type="protein sequence ID" value="MBB5137413.1"/>
    <property type="molecule type" value="Genomic_DNA"/>
</dbReference>
<dbReference type="AlphaFoldDB" id="A0A840PHM9"/>
<sequence>MAVTRAGARLRTTAGWEPPNHRPTPAVELLTVREVLQYATINGAKHLGLDGRTGTLPPGKQADIATSPRSTWPRSTMCPGRSSR</sequence>
<organism evidence="3 4">
    <name type="scientific">Thermocatellispora tengchongensis</name>
    <dbReference type="NCBI Taxonomy" id="1073253"/>
    <lineage>
        <taxon>Bacteria</taxon>
        <taxon>Bacillati</taxon>
        <taxon>Actinomycetota</taxon>
        <taxon>Actinomycetes</taxon>
        <taxon>Streptosporangiales</taxon>
        <taxon>Streptosporangiaceae</taxon>
        <taxon>Thermocatellispora</taxon>
    </lineage>
</organism>
<evidence type="ECO:0000313" key="3">
    <source>
        <dbReference type="EMBL" id="MBB5137413.1"/>
    </source>
</evidence>
<dbReference type="RefSeq" id="WP_221337154.1">
    <property type="nucleotide sequence ID" value="NZ_BAABIX010000012.1"/>
</dbReference>
<dbReference type="InterPro" id="IPR006680">
    <property type="entry name" value="Amidohydro-rel"/>
</dbReference>
<keyword evidence="3" id="KW-0378">Hydrolase</keyword>
<feature type="region of interest" description="Disordered" evidence="1">
    <location>
        <begin position="1"/>
        <end position="23"/>
    </location>
</feature>
<dbReference type="Gene3D" id="3.20.20.140">
    <property type="entry name" value="Metal-dependent hydrolases"/>
    <property type="match status" value="1"/>
</dbReference>
<dbReference type="Proteomes" id="UP000578449">
    <property type="component" value="Unassembled WGS sequence"/>
</dbReference>
<accession>A0A840PHM9</accession>
<protein>
    <submittedName>
        <fullName evidence="3">Putative amidohydrolase YtcJ</fullName>
    </submittedName>
</protein>
<evidence type="ECO:0000259" key="2">
    <source>
        <dbReference type="Pfam" id="PF01979"/>
    </source>
</evidence>
<dbReference type="Gene3D" id="2.30.40.10">
    <property type="entry name" value="Urease, subunit C, domain 1"/>
    <property type="match status" value="1"/>
</dbReference>
<keyword evidence="4" id="KW-1185">Reference proteome</keyword>